<keyword evidence="7" id="KW-0223">Dioxygenase</keyword>
<dbReference type="Pfam" id="PF19112">
    <property type="entry name" value="VanA_C"/>
    <property type="match status" value="1"/>
</dbReference>
<evidence type="ECO:0000256" key="5">
    <source>
        <dbReference type="ARBA" id="ARBA00023014"/>
    </source>
</evidence>
<dbReference type="OrthoDB" id="9769355at2"/>
<reference evidence="8" key="1">
    <citation type="submission" date="2018-09" db="EMBL/GenBank/DDBJ databases">
        <authorList>
            <person name="Zhu H."/>
        </authorList>
    </citation>
    <scope>NUCLEOTIDE SEQUENCE [LARGE SCALE GENOMIC DNA]</scope>
    <source>
        <strain evidence="8">K1R23-30</strain>
    </source>
</reference>
<dbReference type="RefSeq" id="WP_119772178.1">
    <property type="nucleotide sequence ID" value="NZ_QYUO01000003.1"/>
</dbReference>
<dbReference type="InterPro" id="IPR036922">
    <property type="entry name" value="Rieske_2Fe-2S_sf"/>
</dbReference>
<keyword evidence="2" id="KW-0479">Metal-binding</keyword>
<feature type="domain" description="Rieske" evidence="6">
    <location>
        <begin position="7"/>
        <end position="109"/>
    </location>
</feature>
<dbReference type="SUPFAM" id="SSF50022">
    <property type="entry name" value="ISP domain"/>
    <property type="match status" value="1"/>
</dbReference>
<dbReference type="Proteomes" id="UP000265955">
    <property type="component" value="Unassembled WGS sequence"/>
</dbReference>
<accession>A0A3A3FG02</accession>
<evidence type="ECO:0000313" key="7">
    <source>
        <dbReference type="EMBL" id="RJF92291.1"/>
    </source>
</evidence>
<comment type="caution">
    <text evidence="7">The sequence shown here is derived from an EMBL/GenBank/DDBJ whole genome shotgun (WGS) entry which is preliminary data.</text>
</comment>
<keyword evidence="1" id="KW-0001">2Fe-2S</keyword>
<dbReference type="Gene3D" id="3.90.380.10">
    <property type="entry name" value="Naphthalene 1,2-dioxygenase Alpha Subunit, Chain A, domain 1"/>
    <property type="match status" value="1"/>
</dbReference>
<name>A0A3A3FG02_9BURK</name>
<evidence type="ECO:0000256" key="3">
    <source>
        <dbReference type="ARBA" id="ARBA00023002"/>
    </source>
</evidence>
<dbReference type="PROSITE" id="PS51296">
    <property type="entry name" value="RIESKE"/>
    <property type="match status" value="1"/>
</dbReference>
<dbReference type="AlphaFoldDB" id="A0A3A3FG02"/>
<dbReference type="Pfam" id="PF00355">
    <property type="entry name" value="Rieske"/>
    <property type="match status" value="1"/>
</dbReference>
<dbReference type="Gene3D" id="2.102.10.10">
    <property type="entry name" value="Rieske [2Fe-2S] iron-sulphur domain"/>
    <property type="match status" value="1"/>
</dbReference>
<evidence type="ECO:0000256" key="1">
    <source>
        <dbReference type="ARBA" id="ARBA00022714"/>
    </source>
</evidence>
<evidence type="ECO:0000259" key="6">
    <source>
        <dbReference type="PROSITE" id="PS51296"/>
    </source>
</evidence>
<proteinExistence type="predicted"/>
<dbReference type="InterPro" id="IPR044043">
    <property type="entry name" value="VanA_C_cat"/>
</dbReference>
<dbReference type="GO" id="GO:0051537">
    <property type="term" value="F:2 iron, 2 sulfur cluster binding"/>
    <property type="evidence" value="ECO:0007669"/>
    <property type="project" value="UniProtKB-KW"/>
</dbReference>
<keyword evidence="4" id="KW-0408">Iron</keyword>
<keyword evidence="8" id="KW-1185">Reference proteome</keyword>
<dbReference type="SUPFAM" id="SSF55961">
    <property type="entry name" value="Bet v1-like"/>
    <property type="match status" value="1"/>
</dbReference>
<dbReference type="PANTHER" id="PTHR21266:SF60">
    <property type="entry name" value="3-KETOSTEROID-9-ALPHA-MONOOXYGENASE, OXYGENASE COMPONENT"/>
    <property type="match status" value="1"/>
</dbReference>
<gene>
    <name evidence="7" type="ORF">D3871_27075</name>
</gene>
<keyword evidence="3" id="KW-0560">Oxidoreductase</keyword>
<dbReference type="InterPro" id="IPR050584">
    <property type="entry name" value="Cholesterol_7-desaturase"/>
</dbReference>
<dbReference type="GO" id="GO:0046872">
    <property type="term" value="F:metal ion binding"/>
    <property type="evidence" value="ECO:0007669"/>
    <property type="project" value="UniProtKB-KW"/>
</dbReference>
<dbReference type="CDD" id="cd08878">
    <property type="entry name" value="RHO_alpha_C_DMO-like"/>
    <property type="match status" value="1"/>
</dbReference>
<organism evidence="7 8">
    <name type="scientific">Noviherbaspirillum saxi</name>
    <dbReference type="NCBI Taxonomy" id="2320863"/>
    <lineage>
        <taxon>Bacteria</taxon>
        <taxon>Pseudomonadati</taxon>
        <taxon>Pseudomonadota</taxon>
        <taxon>Betaproteobacteria</taxon>
        <taxon>Burkholderiales</taxon>
        <taxon>Oxalobacteraceae</taxon>
        <taxon>Noviherbaspirillum</taxon>
    </lineage>
</organism>
<evidence type="ECO:0000256" key="2">
    <source>
        <dbReference type="ARBA" id="ARBA00022723"/>
    </source>
</evidence>
<evidence type="ECO:0000313" key="8">
    <source>
        <dbReference type="Proteomes" id="UP000265955"/>
    </source>
</evidence>
<evidence type="ECO:0000256" key="4">
    <source>
        <dbReference type="ARBA" id="ARBA00023004"/>
    </source>
</evidence>
<sequence length="350" mass="39487">MYVKNCWYVAAWNYEVTGKALFKCSIINQPIVIYVKDDGQYVAMEDRCCHRALPLSMGRLEGNDLRCMYHGLKFAPTGQCVEMPGQDRIPPGACVRTFPVVEAHSWVWVWMGDPDKADRELIPECIALETPGLQHRSGHIEYDADYQLINDNLLDFSHLGYVHSASFGTSEDWAYTRPKIVRLERGVRVQRWVTNQASRIAGPENKVDIWGTYDYMLPGVMIMNMRVTPAGSAQLNNMEPPDLTKTATLFSQFSCQAVTPISDTRSRYSFSVLTSDEDAERGLLDAFWANTRQAFDEDRAVIEAQAKSMAMDPARKLIPSVYDSALGQFRWMIEKQAREESSASADGVPG</sequence>
<keyword evidence="5" id="KW-0411">Iron-sulfur</keyword>
<protein>
    <submittedName>
        <fullName evidence="7">Aromatic ring-hydroxylating dioxygenase subunit alpha</fullName>
    </submittedName>
</protein>
<dbReference type="EMBL" id="QYUO01000003">
    <property type="protein sequence ID" value="RJF92291.1"/>
    <property type="molecule type" value="Genomic_DNA"/>
</dbReference>
<dbReference type="PANTHER" id="PTHR21266">
    <property type="entry name" value="IRON-SULFUR DOMAIN CONTAINING PROTEIN"/>
    <property type="match status" value="1"/>
</dbReference>
<dbReference type="GO" id="GO:0051213">
    <property type="term" value="F:dioxygenase activity"/>
    <property type="evidence" value="ECO:0007669"/>
    <property type="project" value="UniProtKB-KW"/>
</dbReference>
<dbReference type="InterPro" id="IPR017941">
    <property type="entry name" value="Rieske_2Fe-2S"/>
</dbReference>